<feature type="region of interest" description="Disordered" evidence="1">
    <location>
        <begin position="494"/>
        <end position="542"/>
    </location>
</feature>
<dbReference type="Proteomes" id="UP000432089">
    <property type="component" value="Unassembled WGS sequence"/>
</dbReference>
<protein>
    <submittedName>
        <fullName evidence="3">DUF2125 domain-containing protein</fullName>
    </submittedName>
</protein>
<evidence type="ECO:0000256" key="1">
    <source>
        <dbReference type="SAM" id="MobiDB-lite"/>
    </source>
</evidence>
<keyword evidence="4" id="KW-1185">Reference proteome</keyword>
<dbReference type="Pfam" id="PF09898">
    <property type="entry name" value="DUF2125"/>
    <property type="match status" value="1"/>
</dbReference>
<sequence length="542" mass="56424">MRVTAGVAALFLVSVAPVWAQAPASGPEPAAAGTPEGAKAVVDGLVPYLGRAAFDTGIVKVEPDPAGYRLAIDAQPAIDKVKPAGTEFRISPYSIVISRRDDGNWNYYTDSKLDMAMKVTVAGRTQETTYDIGPQRFKGVFSPEVASLLSGSGTVEGLTMRSLQDTGDVSATMGPMSFDITGTPVAAGMLDFAMKQTGSGFTESVALKEEPGMPPGGIRFDVKSGTLDATTSAKALRSRAIADLYSFFISHPEYFTAPGTPDQPKLAGSQADLKGKLRAALPLWDKLHSGYTLAGISVDSQYAKATMDRLTVSLSTDGVAKAGTLRYAFGFDGLGVTSAAIPAWAATLMPKSMALNMRVDNLDLQTPAEIALADLDVGRPEPLSADAQTRIGVSFTDNPPRFVLEPSSLKAADLQLDMAGSFAASNGKPAATVDITATGFDTAIATLQTAAQTQPEINQVIGGLSMAKGFGKQLPDGRIQWVVDAASDGSVKVNGFQVKGPEPVVAPDPGDGGMSDDMPMDDAPADQAPTDDNAVPDAPPQQ</sequence>
<feature type="chain" id="PRO_5030807072" evidence="2">
    <location>
        <begin position="21"/>
        <end position="542"/>
    </location>
</feature>
<evidence type="ECO:0000313" key="4">
    <source>
        <dbReference type="Proteomes" id="UP000432089"/>
    </source>
</evidence>
<organism evidence="3 4">
    <name type="scientific">Plantimonas leprariae</name>
    <dbReference type="NCBI Taxonomy" id="2615207"/>
    <lineage>
        <taxon>Bacteria</taxon>
        <taxon>Pseudomonadati</taxon>
        <taxon>Pseudomonadota</taxon>
        <taxon>Alphaproteobacteria</taxon>
        <taxon>Hyphomicrobiales</taxon>
        <taxon>Aurantimonadaceae</taxon>
        <taxon>Plantimonas</taxon>
    </lineage>
</organism>
<dbReference type="InterPro" id="IPR018666">
    <property type="entry name" value="DUF2125"/>
</dbReference>
<accession>A0A7V7PPU5</accession>
<keyword evidence="2" id="KW-0732">Signal</keyword>
<reference evidence="3 4" key="1">
    <citation type="submission" date="2019-09" db="EMBL/GenBank/DDBJ databases">
        <title>YIM 132180 draft genome.</title>
        <authorList>
            <person name="Zhang K."/>
        </authorList>
    </citation>
    <scope>NUCLEOTIDE SEQUENCE [LARGE SCALE GENOMIC DNA]</scope>
    <source>
        <strain evidence="3 4">YIM 132180</strain>
    </source>
</reference>
<dbReference type="RefSeq" id="WP_150969579.1">
    <property type="nucleotide sequence ID" value="NZ_VZDO01000006.1"/>
</dbReference>
<dbReference type="EMBL" id="VZDO01000006">
    <property type="protein sequence ID" value="KAB0680123.1"/>
    <property type="molecule type" value="Genomic_DNA"/>
</dbReference>
<evidence type="ECO:0000256" key="2">
    <source>
        <dbReference type="SAM" id="SignalP"/>
    </source>
</evidence>
<evidence type="ECO:0000313" key="3">
    <source>
        <dbReference type="EMBL" id="KAB0680123.1"/>
    </source>
</evidence>
<comment type="caution">
    <text evidence="3">The sequence shown here is derived from an EMBL/GenBank/DDBJ whole genome shotgun (WGS) entry which is preliminary data.</text>
</comment>
<proteinExistence type="predicted"/>
<feature type="signal peptide" evidence="2">
    <location>
        <begin position="1"/>
        <end position="20"/>
    </location>
</feature>
<gene>
    <name evidence="3" type="ORF">F6X38_09980</name>
</gene>
<name>A0A7V7PPU5_9HYPH</name>
<dbReference type="AlphaFoldDB" id="A0A7V7PPU5"/>